<evidence type="ECO:0000313" key="6">
    <source>
        <dbReference type="Proteomes" id="UP000007110"/>
    </source>
</evidence>
<feature type="compositionally biased region" description="Polar residues" evidence="3">
    <location>
        <begin position="216"/>
        <end position="229"/>
    </location>
</feature>
<dbReference type="RefSeq" id="XP_030856191.1">
    <property type="nucleotide sequence ID" value="XM_031000331.1"/>
</dbReference>
<dbReference type="Gene3D" id="3.90.1750.10">
    <property type="entry name" value="Hect, E3 ligase catalytic domains"/>
    <property type="match status" value="1"/>
</dbReference>
<dbReference type="Proteomes" id="UP000007110">
    <property type="component" value="Unassembled WGS sequence"/>
</dbReference>
<dbReference type="InParanoid" id="A0A7M7PXY9"/>
<accession>A0A7M7PXY9</accession>
<dbReference type="OMA" id="DNRAQTQ"/>
<feature type="compositionally biased region" description="Polar residues" evidence="3">
    <location>
        <begin position="310"/>
        <end position="391"/>
    </location>
</feature>
<feature type="region of interest" description="Disordered" evidence="3">
    <location>
        <begin position="310"/>
        <end position="413"/>
    </location>
</feature>
<reference evidence="6" key="1">
    <citation type="submission" date="2015-02" db="EMBL/GenBank/DDBJ databases">
        <title>Genome sequencing for Strongylocentrotus purpuratus.</title>
        <authorList>
            <person name="Murali S."/>
            <person name="Liu Y."/>
            <person name="Vee V."/>
            <person name="English A."/>
            <person name="Wang M."/>
            <person name="Skinner E."/>
            <person name="Han Y."/>
            <person name="Muzny D.M."/>
            <person name="Worley K.C."/>
            <person name="Gibbs R.A."/>
        </authorList>
    </citation>
    <scope>NUCLEOTIDE SEQUENCE</scope>
</reference>
<comment type="caution">
    <text evidence="2">Lacks conserved residue(s) required for the propagation of feature annotation.</text>
</comment>
<feature type="region of interest" description="Disordered" evidence="3">
    <location>
        <begin position="213"/>
        <end position="239"/>
    </location>
</feature>
<evidence type="ECO:0000259" key="4">
    <source>
        <dbReference type="PROSITE" id="PS50237"/>
    </source>
</evidence>
<name>A0A7M7PXY9_STRPU</name>
<sequence length="764" mass="85665">MDSENMAKGGQKSLIDFLKERQVEEALLRAMEKDKIDCHALLEMDDECLKDYLPAFGDRLAARAFCRCQTKNEKPSSSLLERLRTRLSRKKKSVDDNPPSKKRNNAHKDTRKLEVGWMDFDYATKELKQVRSQGGGGTREIRANKSEGLDNLLATAKGLFFPDGKSKRGKIEDYEVDIQDFRGCEMRNSTVGELYENAKSRVLRLYLCTKKKNRDQPSTETSSDNQSENQPEEESDSSDCYVVQFGRKSDEGTQSQLDETLPLNLEYVGGCMIDDDCELPPIHLGFSDFEGQSVNPQRSTNISAEIQPPNQAQATDNGAHTQPRNQTLDTDNRAQTQPGNLQQSTDNRAQAQPGNLQQATDNRAQTQPGNLHQATDNRAQTQPGNLHQATENGDHTQPRSQQQADAQIQRANPQQAAIDYDLQLDDAGIPSDTKALQIRLHRSNIQAEMIALFKTPEILSIQLKVTFVEELGVDARGVSREAYSAFWNSFFNTSADGEDYRVPSLNPEYGLEEWLSIGRILSKGYSDHNIFPVQLAPAFLIAVMFGEETVSTEDLLETFLLFLSPLERATVKQALQGDVLSDDEQDIFEDILDREGCHSIPKGENVRPTIYQLAHKVIIQKSMYALEGMRKVVRDALHSAFPDVNSIKIMYGSLKPTPKKVCDLLAANPQTREEAQSLRFLQQYIRAQNEEGLGTLLRFLTASPVMTATQISVQFTNTTGLARRPVAHTCGPMLELPTSYTSYRDFRSEWQAVLSSGYLAMDIA</sequence>
<dbReference type="InterPro" id="IPR035983">
    <property type="entry name" value="Hect_E3_ubiquitin_ligase"/>
</dbReference>
<proteinExistence type="predicted"/>
<keyword evidence="6" id="KW-1185">Reference proteome</keyword>
<evidence type="ECO:0000256" key="3">
    <source>
        <dbReference type="SAM" id="MobiDB-lite"/>
    </source>
</evidence>
<feature type="region of interest" description="Disordered" evidence="3">
    <location>
        <begin position="77"/>
        <end position="108"/>
    </location>
</feature>
<dbReference type="InterPro" id="IPR000569">
    <property type="entry name" value="HECT_dom"/>
</dbReference>
<reference evidence="5" key="2">
    <citation type="submission" date="2021-01" db="UniProtKB">
        <authorList>
            <consortium name="EnsemblMetazoa"/>
        </authorList>
    </citation>
    <scope>IDENTIFICATION</scope>
</reference>
<dbReference type="KEGG" id="spu:105438559"/>
<dbReference type="PROSITE" id="PS50237">
    <property type="entry name" value="HECT"/>
    <property type="match status" value="1"/>
</dbReference>
<evidence type="ECO:0000256" key="2">
    <source>
        <dbReference type="PROSITE-ProRule" id="PRU00104"/>
    </source>
</evidence>
<dbReference type="EnsemblMetazoa" id="XM_031000331">
    <property type="protein sequence ID" value="XP_030856191"/>
    <property type="gene ID" value="LOC105438559"/>
</dbReference>
<feature type="compositionally biased region" description="Polar residues" evidence="3">
    <location>
        <begin position="398"/>
        <end position="413"/>
    </location>
</feature>
<dbReference type="GeneID" id="105438559"/>
<dbReference type="Pfam" id="PF00632">
    <property type="entry name" value="HECT"/>
    <property type="match status" value="1"/>
</dbReference>
<dbReference type="OrthoDB" id="6141057at2759"/>
<dbReference type="SUPFAM" id="SSF56204">
    <property type="entry name" value="Hect, E3 ligase catalytic domain"/>
    <property type="match status" value="1"/>
</dbReference>
<feature type="domain" description="HECT" evidence="4">
    <location>
        <begin position="455"/>
        <end position="492"/>
    </location>
</feature>
<evidence type="ECO:0000256" key="1">
    <source>
        <dbReference type="ARBA" id="ARBA00022786"/>
    </source>
</evidence>
<dbReference type="GO" id="GO:0004842">
    <property type="term" value="F:ubiquitin-protein transferase activity"/>
    <property type="evidence" value="ECO:0007669"/>
    <property type="project" value="InterPro"/>
</dbReference>
<organism evidence="5 6">
    <name type="scientific">Strongylocentrotus purpuratus</name>
    <name type="common">Purple sea urchin</name>
    <dbReference type="NCBI Taxonomy" id="7668"/>
    <lineage>
        <taxon>Eukaryota</taxon>
        <taxon>Metazoa</taxon>
        <taxon>Echinodermata</taxon>
        <taxon>Eleutherozoa</taxon>
        <taxon>Echinozoa</taxon>
        <taxon>Echinoidea</taxon>
        <taxon>Euechinoidea</taxon>
        <taxon>Echinacea</taxon>
        <taxon>Camarodonta</taxon>
        <taxon>Echinidea</taxon>
        <taxon>Strongylocentrotidae</taxon>
        <taxon>Strongylocentrotus</taxon>
    </lineage>
</organism>
<protein>
    <recommendedName>
        <fullName evidence="4">HECT domain-containing protein</fullName>
    </recommendedName>
</protein>
<dbReference type="AlphaFoldDB" id="A0A7M7PXY9"/>
<dbReference type="SMART" id="SM00119">
    <property type="entry name" value="HECTc"/>
    <property type="match status" value="1"/>
</dbReference>
<keyword evidence="1 2" id="KW-0833">Ubl conjugation pathway</keyword>
<evidence type="ECO:0000313" key="5">
    <source>
        <dbReference type="EnsemblMetazoa" id="XP_030856191"/>
    </source>
</evidence>